<proteinExistence type="predicted"/>
<evidence type="ECO:0000313" key="2">
    <source>
        <dbReference type="Proteomes" id="UP001152795"/>
    </source>
</evidence>
<protein>
    <submittedName>
        <fullName evidence="1">Uncharacterized protein</fullName>
    </submittedName>
</protein>
<comment type="caution">
    <text evidence="1">The sequence shown here is derived from an EMBL/GenBank/DDBJ whole genome shotgun (WGS) entry which is preliminary data.</text>
</comment>
<reference evidence="1" key="1">
    <citation type="submission" date="2020-04" db="EMBL/GenBank/DDBJ databases">
        <authorList>
            <person name="Alioto T."/>
            <person name="Alioto T."/>
            <person name="Gomez Garrido J."/>
        </authorList>
    </citation>
    <scope>NUCLEOTIDE SEQUENCE</scope>
    <source>
        <strain evidence="1">A484AB</strain>
    </source>
</reference>
<name>A0A7D9J1Z3_PARCT</name>
<accession>A0A7D9J1Z3</accession>
<dbReference type="AlphaFoldDB" id="A0A7D9J1Z3"/>
<gene>
    <name evidence="1" type="ORF">PACLA_8A050612</name>
</gene>
<sequence>MADMAKLKADAMSIVEEEVETNDLTRFERFKKWAKENIFGISAVAISVAAIAAIAVNSGFTPRQILGLLGVMEFGYHLMDNMVAIASMDKPPGPYNHQDT</sequence>
<evidence type="ECO:0000313" key="1">
    <source>
        <dbReference type="EMBL" id="CAB4019417.1"/>
    </source>
</evidence>
<keyword evidence="2" id="KW-1185">Reference proteome</keyword>
<dbReference type="EMBL" id="CACRXK020010445">
    <property type="protein sequence ID" value="CAB4019417.1"/>
    <property type="molecule type" value="Genomic_DNA"/>
</dbReference>
<dbReference type="Proteomes" id="UP001152795">
    <property type="component" value="Unassembled WGS sequence"/>
</dbReference>
<organism evidence="1 2">
    <name type="scientific">Paramuricea clavata</name>
    <name type="common">Red gorgonian</name>
    <name type="synonym">Violescent sea-whip</name>
    <dbReference type="NCBI Taxonomy" id="317549"/>
    <lineage>
        <taxon>Eukaryota</taxon>
        <taxon>Metazoa</taxon>
        <taxon>Cnidaria</taxon>
        <taxon>Anthozoa</taxon>
        <taxon>Octocorallia</taxon>
        <taxon>Malacalcyonacea</taxon>
        <taxon>Plexauridae</taxon>
        <taxon>Paramuricea</taxon>
    </lineage>
</organism>